<protein>
    <submittedName>
        <fullName evidence="1">Uncharacterized protein</fullName>
    </submittedName>
</protein>
<organism evidence="1 2">
    <name type="scientific">Ligilactobacillus faecis</name>
    <dbReference type="NCBI Taxonomy" id="762833"/>
    <lineage>
        <taxon>Bacteria</taxon>
        <taxon>Bacillati</taxon>
        <taxon>Bacillota</taxon>
        <taxon>Bacilli</taxon>
        <taxon>Lactobacillales</taxon>
        <taxon>Lactobacillaceae</taxon>
        <taxon>Ligilactobacillus</taxon>
    </lineage>
</organism>
<dbReference type="Proteomes" id="UP001565236">
    <property type="component" value="Unassembled WGS sequence"/>
</dbReference>
<evidence type="ECO:0000313" key="2">
    <source>
        <dbReference type="Proteomes" id="UP001565236"/>
    </source>
</evidence>
<comment type="caution">
    <text evidence="1">The sequence shown here is derived from an EMBL/GenBank/DDBJ whole genome shotgun (WGS) entry which is preliminary data.</text>
</comment>
<gene>
    <name evidence="1" type="ORF">AALT52_07100</name>
</gene>
<dbReference type="EMBL" id="JBCLUF010000024">
    <property type="protein sequence ID" value="MEY8662649.1"/>
    <property type="molecule type" value="Genomic_DNA"/>
</dbReference>
<evidence type="ECO:0000313" key="1">
    <source>
        <dbReference type="EMBL" id="MEY8662649.1"/>
    </source>
</evidence>
<name>A0ABV4DQ99_9LACO</name>
<keyword evidence="2" id="KW-1185">Reference proteome</keyword>
<accession>A0ABV4DQ99</accession>
<proteinExistence type="predicted"/>
<reference evidence="1 2" key="1">
    <citation type="submission" date="2024-03" db="EMBL/GenBank/DDBJ databases">
        <title>Mouse gut bacterial collection (mGBC) of GemPharmatech.</title>
        <authorList>
            <person name="He Y."/>
            <person name="Dong L."/>
            <person name="Wu D."/>
            <person name="Gao X."/>
            <person name="Lin Z."/>
        </authorList>
    </citation>
    <scope>NUCLEOTIDE SEQUENCE [LARGE SCALE GENOMIC DNA]</scope>
    <source>
        <strain evidence="1 2">15-30</strain>
    </source>
</reference>
<sequence length="163" mass="18719">METYKRRMPVLKLESGACTVYCKIKLLPEEDILSYGLDEVYKIDWDVNGGIDWGCVGIAFSGAIAKLSKMLSSALQGDFLDTFTPDDDENFEIELFKEEDTNECVMLLRLFLDPCYSYDNISLYFDEKDINALLVYCQLFEGKLDKSDKIVQQYYDLGIFQGD</sequence>
<dbReference type="RefSeq" id="WP_369942363.1">
    <property type="nucleotide sequence ID" value="NZ_JBCLUF010000024.1"/>
</dbReference>